<evidence type="ECO:0000313" key="2">
    <source>
        <dbReference type="EMBL" id="QDY92660.1"/>
    </source>
</evidence>
<feature type="region of interest" description="Disordered" evidence="1">
    <location>
        <begin position="1"/>
        <end position="59"/>
    </location>
</feature>
<accession>A0A5B8KBY5</accession>
<evidence type="ECO:0000256" key="1">
    <source>
        <dbReference type="SAM" id="MobiDB-lite"/>
    </source>
</evidence>
<gene>
    <name evidence="2" type="ORF">fos2004AM_00029</name>
</gene>
<dbReference type="AlphaFoldDB" id="A0A5B8KBY5"/>
<feature type="compositionally biased region" description="Basic and acidic residues" evidence="1">
    <location>
        <begin position="21"/>
        <end position="38"/>
    </location>
</feature>
<sequence>MSPGGDGFDNVAAEANPAVRNQRDLGRRGARENGRDLGDAGTGDDPGGADCPRTDADLDRIRSGRDQVLDTLGRGDVPRDYVDPVLLAEMFNGLDNGVAVAVGGIDHDYVRVGGNKLGGPLVVVYANGRADPQPAAVVRAALRELT</sequence>
<dbReference type="AntiFam" id="ANF00141">
    <property type="entry name" value="Shadow ORF (opposite guaB)"/>
</dbReference>
<name>A0A5B8KBY5_9BACT</name>
<organism evidence="2">
    <name type="scientific">uncultured Planctomycetota bacterium</name>
    <dbReference type="NCBI Taxonomy" id="120965"/>
    <lineage>
        <taxon>Bacteria</taxon>
        <taxon>Pseudomonadati</taxon>
        <taxon>Planctomycetota</taxon>
        <taxon>environmental samples</taxon>
    </lineage>
</organism>
<dbReference type="EMBL" id="MK801296">
    <property type="protein sequence ID" value="QDY92660.1"/>
    <property type="molecule type" value="Genomic_DNA"/>
</dbReference>
<proteinExistence type="predicted"/>
<protein>
    <submittedName>
        <fullName evidence="2">Uncharacterized protein</fullName>
    </submittedName>
</protein>
<reference evidence="2" key="1">
    <citation type="submission" date="2019-04" db="EMBL/GenBank/DDBJ databases">
        <title>Deep-cultivation of Planctomycetes uncovers their unique biology.</title>
        <authorList>
            <person name="Wiegand S."/>
            <person name="Meyerdierks A."/>
            <person name="Amann R."/>
            <person name="Jogler C."/>
        </authorList>
    </citation>
    <scope>NUCLEOTIDE SEQUENCE</scope>
</reference>